<comment type="similarity">
    <text evidence="1">Belongs to the WD repeat CDC20/Fizzy family.</text>
</comment>
<dbReference type="SUPFAM" id="SSF50978">
    <property type="entry name" value="WD40 repeat-like"/>
    <property type="match status" value="1"/>
</dbReference>
<feature type="non-terminal residue" evidence="8">
    <location>
        <position position="1"/>
    </location>
</feature>
<evidence type="ECO:0000313" key="8">
    <source>
        <dbReference type="EMBL" id="CAE8715739.1"/>
    </source>
</evidence>
<protein>
    <recommendedName>
        <fullName evidence="7">CDC20/Fizzy WD40 domain-containing protein</fullName>
    </recommendedName>
</protein>
<keyword evidence="2 5" id="KW-0853">WD repeat</keyword>
<evidence type="ECO:0000256" key="5">
    <source>
        <dbReference type="PROSITE-ProRule" id="PRU00221"/>
    </source>
</evidence>
<organism evidence="8 9">
    <name type="scientific">Polarella glacialis</name>
    <name type="common">Dinoflagellate</name>
    <dbReference type="NCBI Taxonomy" id="89957"/>
    <lineage>
        <taxon>Eukaryota</taxon>
        <taxon>Sar</taxon>
        <taxon>Alveolata</taxon>
        <taxon>Dinophyceae</taxon>
        <taxon>Suessiales</taxon>
        <taxon>Suessiaceae</taxon>
        <taxon>Polarella</taxon>
    </lineage>
</organism>
<dbReference type="Gene3D" id="2.130.10.10">
    <property type="entry name" value="YVTN repeat-like/Quinoprotein amine dehydrogenase"/>
    <property type="match status" value="1"/>
</dbReference>
<feature type="region of interest" description="Disordered" evidence="6">
    <location>
        <begin position="1"/>
        <end position="33"/>
    </location>
</feature>
<feature type="domain" description="CDC20/Fizzy WD40" evidence="7">
    <location>
        <begin position="89"/>
        <end position="392"/>
    </location>
</feature>
<keyword evidence="3" id="KW-0677">Repeat</keyword>
<dbReference type="PANTHER" id="PTHR19918">
    <property type="entry name" value="CELL DIVISION CYCLE 20 CDC20 FIZZY -RELATED"/>
    <property type="match status" value="1"/>
</dbReference>
<evidence type="ECO:0000256" key="1">
    <source>
        <dbReference type="ARBA" id="ARBA00006445"/>
    </source>
</evidence>
<gene>
    <name evidence="8" type="ORF">PGLA2088_LOCUS38734</name>
</gene>
<dbReference type="GO" id="GO:0005680">
    <property type="term" value="C:anaphase-promoting complex"/>
    <property type="evidence" value="ECO:0007669"/>
    <property type="project" value="TreeGrafter"/>
</dbReference>
<dbReference type="GO" id="GO:1905786">
    <property type="term" value="P:positive regulation of anaphase-promoting complex-dependent catabolic process"/>
    <property type="evidence" value="ECO:0007669"/>
    <property type="project" value="TreeGrafter"/>
</dbReference>
<evidence type="ECO:0000256" key="2">
    <source>
        <dbReference type="ARBA" id="ARBA00022574"/>
    </source>
</evidence>
<feature type="repeat" description="WD" evidence="5">
    <location>
        <begin position="161"/>
        <end position="183"/>
    </location>
</feature>
<dbReference type="InterPro" id="IPR033010">
    <property type="entry name" value="Cdc20/Fizzy"/>
</dbReference>
<evidence type="ECO:0000256" key="4">
    <source>
        <dbReference type="ARBA" id="ARBA00023306"/>
    </source>
</evidence>
<dbReference type="InterPro" id="IPR056150">
    <property type="entry name" value="WD40_CDC20-Fz"/>
</dbReference>
<dbReference type="Pfam" id="PF24807">
    <property type="entry name" value="WD40_CDC20-Fz"/>
    <property type="match status" value="1"/>
</dbReference>
<dbReference type="InterPro" id="IPR001680">
    <property type="entry name" value="WD40_rpt"/>
</dbReference>
<dbReference type="Proteomes" id="UP000626109">
    <property type="component" value="Unassembled WGS sequence"/>
</dbReference>
<dbReference type="InterPro" id="IPR015943">
    <property type="entry name" value="WD40/YVTN_repeat-like_dom_sf"/>
</dbReference>
<sequence length="423" mass="45497">AAYDRLLRSELLGPCSPEPTRHGGTERSREDELLVTPERRAGLFRYKCQLEDDQGPMSLSPTPLRTSKTHDAPPRKPARKIPQEPFRVLHAPGLSDDYYLSLLDYSSEDVLAVGLGSCIDLWNARSGRAERLSNLGSGTTVASVKWASRVHHRSSQGSEALAVGTSDGKVQIWDAAVGKKVRTLKGHHRRVGALAWADGSSTLFTGAQDRDILRWDLRSGSCEPANRLRGHGQEVCGLDWSQDWQSLASGGNEGGVCVWSGRSSSPDLRLGEHEAAVKAVAWSPSTRGLLATGGGTADKSVRLWNTSVGAQVAVSPTGSQVCNLAWSPACDGELISTHGYSGNEVVLWRHQPGGLSRLHTSKWHQARVLYMAVSPDGQTVVTGTGNETLCFWNLLAACKPRATSLGTLSTSISTTSALNCTIR</sequence>
<accession>A0A813KZ66</accession>
<dbReference type="PROSITE" id="PS00678">
    <property type="entry name" value="WD_REPEATS_1"/>
    <property type="match status" value="1"/>
</dbReference>
<keyword evidence="4" id="KW-0131">Cell cycle</keyword>
<feature type="region of interest" description="Disordered" evidence="6">
    <location>
        <begin position="52"/>
        <end position="79"/>
    </location>
</feature>
<dbReference type="AlphaFoldDB" id="A0A813KZ66"/>
<evidence type="ECO:0000256" key="3">
    <source>
        <dbReference type="ARBA" id="ARBA00022737"/>
    </source>
</evidence>
<evidence type="ECO:0000313" key="9">
    <source>
        <dbReference type="Proteomes" id="UP000626109"/>
    </source>
</evidence>
<feature type="repeat" description="WD" evidence="5">
    <location>
        <begin position="228"/>
        <end position="260"/>
    </location>
</feature>
<feature type="repeat" description="WD" evidence="5">
    <location>
        <begin position="184"/>
        <end position="225"/>
    </location>
</feature>
<dbReference type="PANTHER" id="PTHR19918:SF1">
    <property type="entry name" value="FIZZY-RELATED PROTEIN HOMOLOG"/>
    <property type="match status" value="1"/>
</dbReference>
<feature type="repeat" description="WD" evidence="5">
    <location>
        <begin position="270"/>
        <end position="314"/>
    </location>
</feature>
<dbReference type="GO" id="GO:0031145">
    <property type="term" value="P:anaphase-promoting complex-dependent catabolic process"/>
    <property type="evidence" value="ECO:0007669"/>
    <property type="project" value="TreeGrafter"/>
</dbReference>
<dbReference type="EMBL" id="CAJNNW010032851">
    <property type="protein sequence ID" value="CAE8715739.1"/>
    <property type="molecule type" value="Genomic_DNA"/>
</dbReference>
<feature type="repeat" description="WD" evidence="5">
    <location>
        <begin position="361"/>
        <end position="394"/>
    </location>
</feature>
<dbReference type="InterPro" id="IPR036322">
    <property type="entry name" value="WD40_repeat_dom_sf"/>
</dbReference>
<reference evidence="8" key="1">
    <citation type="submission" date="2021-02" db="EMBL/GenBank/DDBJ databases">
        <authorList>
            <person name="Dougan E. K."/>
            <person name="Rhodes N."/>
            <person name="Thang M."/>
            <person name="Chan C."/>
        </authorList>
    </citation>
    <scope>NUCLEOTIDE SEQUENCE</scope>
</reference>
<comment type="caution">
    <text evidence="8">The sequence shown here is derived from an EMBL/GenBank/DDBJ whole genome shotgun (WGS) entry which is preliminary data.</text>
</comment>
<dbReference type="PROSITE" id="PS50294">
    <property type="entry name" value="WD_REPEATS_REGION"/>
    <property type="match status" value="2"/>
</dbReference>
<dbReference type="InterPro" id="IPR019775">
    <property type="entry name" value="WD40_repeat_CS"/>
</dbReference>
<feature type="compositionally biased region" description="Polar residues" evidence="6">
    <location>
        <begin position="57"/>
        <end position="66"/>
    </location>
</feature>
<evidence type="ECO:0000256" key="6">
    <source>
        <dbReference type="SAM" id="MobiDB-lite"/>
    </source>
</evidence>
<dbReference type="GO" id="GO:0010997">
    <property type="term" value="F:anaphase-promoting complex binding"/>
    <property type="evidence" value="ECO:0007669"/>
    <property type="project" value="InterPro"/>
</dbReference>
<proteinExistence type="inferred from homology"/>
<dbReference type="GO" id="GO:1990757">
    <property type="term" value="F:ubiquitin ligase activator activity"/>
    <property type="evidence" value="ECO:0007669"/>
    <property type="project" value="TreeGrafter"/>
</dbReference>
<dbReference type="SMART" id="SM00320">
    <property type="entry name" value="WD40"/>
    <property type="match status" value="5"/>
</dbReference>
<evidence type="ECO:0000259" key="7">
    <source>
        <dbReference type="Pfam" id="PF24807"/>
    </source>
</evidence>
<feature type="compositionally biased region" description="Basic and acidic residues" evidence="6">
    <location>
        <begin position="19"/>
        <end position="33"/>
    </location>
</feature>
<dbReference type="PROSITE" id="PS50082">
    <property type="entry name" value="WD_REPEATS_2"/>
    <property type="match status" value="5"/>
</dbReference>
<name>A0A813KZ66_POLGL</name>